<gene>
    <name evidence="4" type="ORF">COT52_00040</name>
</gene>
<organism evidence="4 5">
    <name type="scientific">candidate division WWE3 bacterium CG08_land_8_20_14_0_20_43_13</name>
    <dbReference type="NCBI Taxonomy" id="1975087"/>
    <lineage>
        <taxon>Bacteria</taxon>
        <taxon>Katanobacteria</taxon>
    </lineage>
</organism>
<evidence type="ECO:0000256" key="2">
    <source>
        <dbReference type="ARBA" id="ARBA00022777"/>
    </source>
</evidence>
<feature type="domain" description="Carbohydrate kinase PfkB" evidence="3">
    <location>
        <begin position="180"/>
        <end position="243"/>
    </location>
</feature>
<dbReference type="InterPro" id="IPR029056">
    <property type="entry name" value="Ribokinase-like"/>
</dbReference>
<comment type="caution">
    <text evidence="4">The sequence shown here is derived from an EMBL/GenBank/DDBJ whole genome shotgun (WGS) entry which is preliminary data.</text>
</comment>
<evidence type="ECO:0000259" key="3">
    <source>
        <dbReference type="Pfam" id="PF00294"/>
    </source>
</evidence>
<dbReference type="GO" id="GO:0016301">
    <property type="term" value="F:kinase activity"/>
    <property type="evidence" value="ECO:0007669"/>
    <property type="project" value="UniProtKB-KW"/>
</dbReference>
<evidence type="ECO:0000313" key="4">
    <source>
        <dbReference type="EMBL" id="PIS21155.1"/>
    </source>
</evidence>
<dbReference type="SUPFAM" id="SSF53613">
    <property type="entry name" value="Ribokinase-like"/>
    <property type="match status" value="1"/>
</dbReference>
<protein>
    <recommendedName>
        <fullName evidence="3">Carbohydrate kinase PfkB domain-containing protein</fullName>
    </recommendedName>
</protein>
<reference evidence="5" key="1">
    <citation type="submission" date="2017-09" db="EMBL/GenBank/DDBJ databases">
        <title>Depth-based differentiation of microbial function through sediment-hosted aquifers and enrichment of novel symbionts in the deep terrestrial subsurface.</title>
        <authorList>
            <person name="Probst A.J."/>
            <person name="Ladd B."/>
            <person name="Jarett J.K."/>
            <person name="Geller-Mcgrath D.E."/>
            <person name="Sieber C.M.K."/>
            <person name="Emerson J.B."/>
            <person name="Anantharaman K."/>
            <person name="Thomas B.C."/>
            <person name="Malmstrom R."/>
            <person name="Stieglmeier M."/>
            <person name="Klingl A."/>
            <person name="Woyke T."/>
            <person name="Ryan C.M."/>
            <person name="Banfield J.F."/>
        </authorList>
    </citation>
    <scope>NUCLEOTIDE SEQUENCE [LARGE SCALE GENOMIC DNA]</scope>
</reference>
<dbReference type="InterPro" id="IPR011611">
    <property type="entry name" value="PfkB_dom"/>
</dbReference>
<dbReference type="EMBL" id="PEYW01000001">
    <property type="protein sequence ID" value="PIS21155.1"/>
    <property type="molecule type" value="Genomic_DNA"/>
</dbReference>
<dbReference type="InterPro" id="IPR002173">
    <property type="entry name" value="Carboh/pur_kinase_PfkB_CS"/>
</dbReference>
<dbReference type="AlphaFoldDB" id="A0A2H0X8J2"/>
<keyword evidence="2" id="KW-0418">Kinase</keyword>
<dbReference type="Proteomes" id="UP000231414">
    <property type="component" value="Unassembled WGS sequence"/>
</dbReference>
<proteinExistence type="predicted"/>
<accession>A0A2H0X8J2</accession>
<dbReference type="Pfam" id="PF00294">
    <property type="entry name" value="PfkB"/>
    <property type="match status" value="1"/>
</dbReference>
<keyword evidence="1" id="KW-0808">Transferase</keyword>
<evidence type="ECO:0000313" key="5">
    <source>
        <dbReference type="Proteomes" id="UP000231414"/>
    </source>
</evidence>
<dbReference type="PROSITE" id="PS00584">
    <property type="entry name" value="PFKB_KINASES_2"/>
    <property type="match status" value="1"/>
</dbReference>
<name>A0A2H0X8J2_UNCKA</name>
<sequence>MCRLIWRKLLSSLENMLKPASNNSQIFLVASNSTDILKNANGELLDKRLGGPLFFAERVFDQCNFPYRKALSQPALVEITVYEGDEVGKFVEDDKINLPVFIEEDNLLVTAISPRAVNLEDLLAYKGTTFLDLQSFSRGLGTGSFDDEHFITLTSNAIVKGTVSEFSKVSTYFGERFTPKLKLITNGSLGVCVFNKGSHTDFPVPEVVLAKDTIGAGDTFFAAFISRLVLDESVEDSIIFAQEFTTNFLKRKI</sequence>
<evidence type="ECO:0000256" key="1">
    <source>
        <dbReference type="ARBA" id="ARBA00022679"/>
    </source>
</evidence>
<dbReference type="Gene3D" id="3.40.1190.20">
    <property type="match status" value="1"/>
</dbReference>